<dbReference type="AlphaFoldDB" id="A0A0W8E1A9"/>
<feature type="transmembrane region" description="Helical" evidence="1">
    <location>
        <begin position="31"/>
        <end position="55"/>
    </location>
</feature>
<gene>
    <name evidence="2" type="ORF">ASZ90_020240</name>
</gene>
<keyword evidence="1" id="KW-1133">Transmembrane helix</keyword>
<keyword evidence="1" id="KW-0812">Transmembrane</keyword>
<accession>A0A0W8E1A9</accession>
<proteinExistence type="predicted"/>
<sequence>MGIPGNLIIICLLFIGLVILQIYLSKRENKWLGLIFPSIFFLLSLMSVSGMYFYSETIREIILTVLPVFLVSNIPTIVFIGIYFACRESRRKNKEIEKMHIQDLS</sequence>
<feature type="transmembrane region" description="Helical" evidence="1">
    <location>
        <begin position="61"/>
        <end position="86"/>
    </location>
</feature>
<comment type="caution">
    <text evidence="2">The sequence shown here is derived from an EMBL/GenBank/DDBJ whole genome shotgun (WGS) entry which is preliminary data.</text>
</comment>
<evidence type="ECO:0000313" key="2">
    <source>
        <dbReference type="EMBL" id="KUG02418.1"/>
    </source>
</evidence>
<organism evidence="2">
    <name type="scientific">hydrocarbon metagenome</name>
    <dbReference type="NCBI Taxonomy" id="938273"/>
    <lineage>
        <taxon>unclassified sequences</taxon>
        <taxon>metagenomes</taxon>
        <taxon>ecological metagenomes</taxon>
    </lineage>
</organism>
<protein>
    <submittedName>
        <fullName evidence="2">Uncharacterized protein</fullName>
    </submittedName>
</protein>
<name>A0A0W8E1A9_9ZZZZ</name>
<evidence type="ECO:0000256" key="1">
    <source>
        <dbReference type="SAM" id="Phobius"/>
    </source>
</evidence>
<reference evidence="2" key="1">
    <citation type="journal article" date="2015" name="Proc. Natl. Acad. Sci. U.S.A.">
        <title>Networks of energetic and metabolic interactions define dynamics in microbial communities.</title>
        <authorList>
            <person name="Embree M."/>
            <person name="Liu J.K."/>
            <person name="Al-Bassam M.M."/>
            <person name="Zengler K."/>
        </authorList>
    </citation>
    <scope>NUCLEOTIDE SEQUENCE</scope>
</reference>
<keyword evidence="1" id="KW-0472">Membrane</keyword>
<feature type="transmembrane region" description="Helical" evidence="1">
    <location>
        <begin position="6"/>
        <end position="24"/>
    </location>
</feature>
<dbReference type="EMBL" id="LNQE01001920">
    <property type="protein sequence ID" value="KUG02418.1"/>
    <property type="molecule type" value="Genomic_DNA"/>
</dbReference>